<proteinExistence type="predicted"/>
<dbReference type="AlphaFoldDB" id="A0A061IYX4"/>
<feature type="compositionally biased region" description="Basic and acidic residues" evidence="1">
    <location>
        <begin position="236"/>
        <end position="246"/>
    </location>
</feature>
<organism evidence="3 4">
    <name type="scientific">Trypanosoma rangeli SC58</name>
    <dbReference type="NCBI Taxonomy" id="429131"/>
    <lineage>
        <taxon>Eukaryota</taxon>
        <taxon>Discoba</taxon>
        <taxon>Euglenozoa</taxon>
        <taxon>Kinetoplastea</taxon>
        <taxon>Metakinetoplastina</taxon>
        <taxon>Trypanosomatida</taxon>
        <taxon>Trypanosomatidae</taxon>
        <taxon>Trypanosoma</taxon>
        <taxon>Herpetosoma</taxon>
    </lineage>
</organism>
<evidence type="ECO:0000313" key="3">
    <source>
        <dbReference type="EMBL" id="ESL07280.1"/>
    </source>
</evidence>
<feature type="region of interest" description="Disordered" evidence="1">
    <location>
        <begin position="216"/>
        <end position="246"/>
    </location>
</feature>
<keyword evidence="2" id="KW-0472">Membrane</keyword>
<dbReference type="Proteomes" id="UP000031737">
    <property type="component" value="Unassembled WGS sequence"/>
</dbReference>
<evidence type="ECO:0000256" key="2">
    <source>
        <dbReference type="SAM" id="Phobius"/>
    </source>
</evidence>
<protein>
    <recommendedName>
        <fullName evidence="5">Present in the outer mitochondrial membrane proteome 31</fullName>
    </recommendedName>
</protein>
<feature type="transmembrane region" description="Helical" evidence="2">
    <location>
        <begin position="100"/>
        <end position="117"/>
    </location>
</feature>
<feature type="compositionally biased region" description="Low complexity" evidence="1">
    <location>
        <begin position="224"/>
        <end position="233"/>
    </location>
</feature>
<evidence type="ECO:0000256" key="1">
    <source>
        <dbReference type="SAM" id="MobiDB-lite"/>
    </source>
</evidence>
<feature type="transmembrane region" description="Helical" evidence="2">
    <location>
        <begin position="21"/>
        <end position="39"/>
    </location>
</feature>
<accession>A0A061IYX4</accession>
<dbReference type="EMBL" id="AUPL01005033">
    <property type="protein sequence ID" value="ESL07280.1"/>
    <property type="molecule type" value="Genomic_DNA"/>
</dbReference>
<keyword evidence="2" id="KW-1133">Transmembrane helix</keyword>
<feature type="transmembrane region" description="Helical" evidence="2">
    <location>
        <begin position="59"/>
        <end position="80"/>
    </location>
</feature>
<comment type="caution">
    <text evidence="3">The sequence shown here is derived from an EMBL/GenBank/DDBJ whole genome shotgun (WGS) entry which is preliminary data.</text>
</comment>
<keyword evidence="2" id="KW-0812">Transmembrane</keyword>
<dbReference type="OrthoDB" id="249945at2759"/>
<evidence type="ECO:0000313" key="4">
    <source>
        <dbReference type="Proteomes" id="UP000031737"/>
    </source>
</evidence>
<reference evidence="3 4" key="1">
    <citation type="submission" date="2013-07" db="EMBL/GenBank/DDBJ databases">
        <authorList>
            <person name="Stoco P.H."/>
            <person name="Wagner G."/>
            <person name="Gerber A."/>
            <person name="Zaha A."/>
            <person name="Thompson C."/>
            <person name="Bartholomeu D.C."/>
            <person name="Luckemeyer D.D."/>
            <person name="Bahia D."/>
            <person name="Loreto E."/>
            <person name="Prestes E.B."/>
            <person name="Lima F.M."/>
            <person name="Rodrigues-Luiz G."/>
            <person name="Vallejo G.A."/>
            <person name="Filho J.F."/>
            <person name="Monteiro K.M."/>
            <person name="Tyler K.M."/>
            <person name="de Almeida L.G."/>
            <person name="Ortiz M.F."/>
            <person name="Siervo M.A."/>
            <person name="de Moraes M.H."/>
            <person name="Cunha O.L."/>
            <person name="Mendonca-Neto R."/>
            <person name="Silva R."/>
            <person name="Teixeira S.M."/>
            <person name="Murta S.M."/>
            <person name="Sincero T.C."/>
            <person name="Mendes T.A."/>
            <person name="Urmenyi T.P."/>
            <person name="Silva V.G."/>
            <person name="da Rocha W.D."/>
            <person name="Andersson B."/>
            <person name="Romanha A.J."/>
            <person name="Steindel M."/>
            <person name="de Vasconcelos A.T."/>
            <person name="Grisard E.C."/>
        </authorList>
    </citation>
    <scope>NUCLEOTIDE SEQUENCE [LARGE SCALE GENOMIC DNA]</scope>
    <source>
        <strain evidence="3 4">SC58</strain>
    </source>
</reference>
<dbReference type="VEuPathDB" id="TriTrypDB:TRSC58_05033"/>
<sequence length="246" mass="27157">MEFLTPINPRVETVRLLSGSVMRLCLYSAAYYVGCGVFSKYVLRRGGSLAMWEQESLPYVASLGMEIGVSVIICPVRYLAAVTTPRFILDYTMTGWSDTLSLLDQFSAGNFAAYAMYAFSSDSDWNLDFFAWQVPSVILTLAKLYYRRKKLGSERCRTKRVLAIIPLQMLLRAYIAGFSVMIPENSAEAVSAVGVTVVESMLTSYLARQTWPFADPTGSPQTGSSRSSDNCDACSDDAHQKETAAS</sequence>
<keyword evidence="4" id="KW-1185">Reference proteome</keyword>
<feature type="transmembrane region" description="Helical" evidence="2">
    <location>
        <begin position="129"/>
        <end position="146"/>
    </location>
</feature>
<evidence type="ECO:0008006" key="5">
    <source>
        <dbReference type="Google" id="ProtNLM"/>
    </source>
</evidence>
<name>A0A061IYX4_TRYRA</name>
<gene>
    <name evidence="3" type="ORF">TRSC58_05033</name>
</gene>